<keyword evidence="1" id="KW-0812">Transmembrane</keyword>
<name>A0ABU3CTR4_9FLAO</name>
<feature type="transmembrane region" description="Helical" evidence="1">
    <location>
        <begin position="7"/>
        <end position="26"/>
    </location>
</feature>
<keyword evidence="3" id="KW-1185">Reference proteome</keyword>
<dbReference type="Proteomes" id="UP001248819">
    <property type="component" value="Unassembled WGS sequence"/>
</dbReference>
<gene>
    <name evidence="2" type="ORF">RM529_05640</name>
</gene>
<reference evidence="2 3" key="1">
    <citation type="submission" date="2023-09" db="EMBL/GenBank/DDBJ databases">
        <authorList>
            <person name="Rey-Velasco X."/>
        </authorList>
    </citation>
    <scope>NUCLEOTIDE SEQUENCE [LARGE SCALE GENOMIC DNA]</scope>
    <source>
        <strain evidence="2 3">F297</strain>
    </source>
</reference>
<feature type="transmembrane region" description="Helical" evidence="1">
    <location>
        <begin position="142"/>
        <end position="164"/>
    </location>
</feature>
<feature type="transmembrane region" description="Helical" evidence="1">
    <location>
        <begin position="56"/>
        <end position="74"/>
    </location>
</feature>
<evidence type="ECO:0000313" key="3">
    <source>
        <dbReference type="Proteomes" id="UP001248819"/>
    </source>
</evidence>
<evidence type="ECO:0000256" key="1">
    <source>
        <dbReference type="SAM" id="Phobius"/>
    </source>
</evidence>
<dbReference type="RefSeq" id="WP_311483778.1">
    <property type="nucleotide sequence ID" value="NZ_JAVRHP010000019.1"/>
</dbReference>
<proteinExistence type="predicted"/>
<feature type="transmembrane region" description="Helical" evidence="1">
    <location>
        <begin position="199"/>
        <end position="219"/>
    </location>
</feature>
<evidence type="ECO:0008006" key="4">
    <source>
        <dbReference type="Google" id="ProtNLM"/>
    </source>
</evidence>
<feature type="transmembrane region" description="Helical" evidence="1">
    <location>
        <begin position="110"/>
        <end position="130"/>
    </location>
</feature>
<dbReference type="EMBL" id="JAVRHP010000019">
    <property type="protein sequence ID" value="MDT0649617.1"/>
    <property type="molecule type" value="Genomic_DNA"/>
</dbReference>
<evidence type="ECO:0000313" key="2">
    <source>
        <dbReference type="EMBL" id="MDT0649617.1"/>
    </source>
</evidence>
<keyword evidence="1" id="KW-1133">Transmembrane helix</keyword>
<comment type="caution">
    <text evidence="2">The sequence shown here is derived from an EMBL/GenBank/DDBJ whole genome shotgun (WGS) entry which is preliminary data.</text>
</comment>
<sequence length="232" mass="26997">MKIKKICLPLACVVLTINIFAVLFQVDWLQEVSRLFFFVLPLILFSQQLSFSNQNILSFVFVFFMAELILFVPGSWYFNGLRLLLLVAGYFLLSREALRFTKKIRSNNFVLLFGGFLLCINGYLFTLHLLNIKGHSGSTTELSIYALYYFSLLLLAVVALLYYTNSYSRKSVFFVALVLAIIFADIFEKMQQMYLLDLGIKLVENILHFATAMFIFYFFTTKEKKLNLRNFL</sequence>
<keyword evidence="1" id="KW-0472">Membrane</keyword>
<feature type="transmembrane region" description="Helical" evidence="1">
    <location>
        <begin position="171"/>
        <end position="187"/>
    </location>
</feature>
<protein>
    <recommendedName>
        <fullName evidence="4">YhhN-like protein</fullName>
    </recommendedName>
</protein>
<accession>A0ABU3CTR4</accession>
<organism evidence="2 3">
    <name type="scientific">Autumnicola edwardsiae</name>
    <dbReference type="NCBI Taxonomy" id="3075594"/>
    <lineage>
        <taxon>Bacteria</taxon>
        <taxon>Pseudomonadati</taxon>
        <taxon>Bacteroidota</taxon>
        <taxon>Flavobacteriia</taxon>
        <taxon>Flavobacteriales</taxon>
        <taxon>Flavobacteriaceae</taxon>
        <taxon>Autumnicola</taxon>
    </lineage>
</organism>